<dbReference type="Pfam" id="PF08281">
    <property type="entry name" value="Sigma70_r4_2"/>
    <property type="match status" value="1"/>
</dbReference>
<dbReference type="GO" id="GO:0003677">
    <property type="term" value="F:DNA binding"/>
    <property type="evidence" value="ECO:0007669"/>
    <property type="project" value="InterPro"/>
</dbReference>
<dbReference type="AlphaFoldDB" id="A0A0E4H7T8"/>
<dbReference type="SUPFAM" id="SSF88659">
    <property type="entry name" value="Sigma3 and sigma4 domains of RNA polymerase sigma factors"/>
    <property type="match status" value="1"/>
</dbReference>
<dbReference type="GO" id="GO:0016987">
    <property type="term" value="F:sigma factor activity"/>
    <property type="evidence" value="ECO:0007669"/>
    <property type="project" value="InterPro"/>
</dbReference>
<organism evidence="2 3">
    <name type="scientific">Paenibacillus riograndensis SBR5</name>
    <dbReference type="NCBI Taxonomy" id="1073571"/>
    <lineage>
        <taxon>Bacteria</taxon>
        <taxon>Bacillati</taxon>
        <taxon>Bacillota</taxon>
        <taxon>Bacilli</taxon>
        <taxon>Bacillales</taxon>
        <taxon>Paenibacillaceae</taxon>
        <taxon>Paenibacillus</taxon>
        <taxon>Paenibacillus sonchi group</taxon>
    </lineage>
</organism>
<dbReference type="KEGG" id="pri:PRIO_0660"/>
<feature type="domain" description="RNA polymerase sigma factor 70 region 4 type 2" evidence="1">
    <location>
        <begin position="51"/>
        <end position="94"/>
    </location>
</feature>
<dbReference type="InterPro" id="IPR013249">
    <property type="entry name" value="RNA_pol_sigma70_r4_t2"/>
</dbReference>
<sequence>MSAYEEYKREIYRIGWRIQYKARKVRVRELPLFDNCTIDHNFTVTSDTKIWIQDLLSQLPSQGSTIISKLYLQDMTENEVAKELHLSQQAVNKWKKKMIQILSQTANF</sequence>
<gene>
    <name evidence="2" type="ORF">PRIO_0660</name>
</gene>
<dbReference type="GO" id="GO:0006352">
    <property type="term" value="P:DNA-templated transcription initiation"/>
    <property type="evidence" value="ECO:0007669"/>
    <property type="project" value="InterPro"/>
</dbReference>
<dbReference type="STRING" id="483937.AMQ84_14995"/>
<evidence type="ECO:0000313" key="2">
    <source>
        <dbReference type="EMBL" id="CQR52136.1"/>
    </source>
</evidence>
<reference evidence="3" key="1">
    <citation type="submission" date="2015-03" db="EMBL/GenBank/DDBJ databases">
        <authorList>
            <person name="Wibberg D."/>
        </authorList>
    </citation>
    <scope>NUCLEOTIDE SEQUENCE [LARGE SCALE GENOMIC DNA]</scope>
</reference>
<protein>
    <recommendedName>
        <fullName evidence="1">RNA polymerase sigma factor 70 region 4 type 2 domain-containing protein</fullName>
    </recommendedName>
</protein>
<dbReference type="Gene3D" id="1.20.140.160">
    <property type="match status" value="1"/>
</dbReference>
<dbReference type="Proteomes" id="UP000033163">
    <property type="component" value="Chromosome I"/>
</dbReference>
<proteinExistence type="predicted"/>
<dbReference type="PATRIC" id="fig|1073571.4.peg.684"/>
<name>A0A0E4H7T8_9BACL</name>
<dbReference type="HOGENOM" id="CLU_155743_0_0_9"/>
<dbReference type="EMBL" id="LN831776">
    <property type="protein sequence ID" value="CQR52136.1"/>
    <property type="molecule type" value="Genomic_DNA"/>
</dbReference>
<accession>A0A0E4H7T8</accession>
<dbReference type="InterPro" id="IPR013324">
    <property type="entry name" value="RNA_pol_sigma_r3/r4-like"/>
</dbReference>
<evidence type="ECO:0000313" key="3">
    <source>
        <dbReference type="Proteomes" id="UP000033163"/>
    </source>
</evidence>
<evidence type="ECO:0000259" key="1">
    <source>
        <dbReference type="Pfam" id="PF08281"/>
    </source>
</evidence>
<dbReference type="RefSeq" id="WP_020431255.1">
    <property type="nucleotide sequence ID" value="NZ_AGBD01001229.1"/>
</dbReference>